<gene>
    <name evidence="1" type="ORF">F7732_13730</name>
</gene>
<dbReference type="Proteomes" id="UP000441354">
    <property type="component" value="Unassembled WGS sequence"/>
</dbReference>
<organism evidence="1 2">
    <name type="scientific">Bacillus mesophilum</name>
    <dbReference type="NCBI Taxonomy" id="1071718"/>
    <lineage>
        <taxon>Bacteria</taxon>
        <taxon>Bacillati</taxon>
        <taxon>Bacillota</taxon>
        <taxon>Bacilli</taxon>
        <taxon>Bacillales</taxon>
        <taxon>Bacillaceae</taxon>
        <taxon>Bacillus</taxon>
    </lineage>
</organism>
<protein>
    <submittedName>
        <fullName evidence="1">Uncharacterized protein</fullName>
    </submittedName>
</protein>
<dbReference type="RefSeq" id="WP_151574608.1">
    <property type="nucleotide sequence ID" value="NZ_WBOT01000004.1"/>
</dbReference>
<keyword evidence="2" id="KW-1185">Reference proteome</keyword>
<sequence>MDVEIGYFPKYYYSSKPNAGGHFPFAIEGNLPLYVISIDGFYPPDFNENFLPLWMENTKAFPVYFCAEIPSYWKVEYEDLCQKCNIKYKYLSNNSRLSVSVTEIIDINQFLKIFPIFNSIGSSNDLVIWSSDKDIFHVEECEWQGNWKGKVGEAVVVKIDKEISVFWIGYDGDSVMVLSNNTNFSSYETICNTLPSFVKPTKREFA</sequence>
<name>A0A7V7RKG9_9BACI</name>
<dbReference type="OrthoDB" id="2592395at2"/>
<accession>A0A7V7RKG9</accession>
<comment type="caution">
    <text evidence="1">The sequence shown here is derived from an EMBL/GenBank/DDBJ whole genome shotgun (WGS) entry which is preliminary data.</text>
</comment>
<dbReference type="AlphaFoldDB" id="A0A7V7RKG9"/>
<reference evidence="1 2" key="1">
    <citation type="journal article" date="2014" name="Arch. Microbiol.">
        <title>Bacillus mesophilum sp. nov., strain IITR-54T, a novel 4-chlorobiphenyl dechlorinating bacterium.</title>
        <authorList>
            <person name="Manickam N."/>
            <person name="Singh N.K."/>
            <person name="Bajaj A."/>
            <person name="Kumar R.M."/>
            <person name="Kaur G."/>
            <person name="Kaur N."/>
            <person name="Bala M."/>
            <person name="Kumar A."/>
            <person name="Mayilraj S."/>
        </authorList>
    </citation>
    <scope>NUCLEOTIDE SEQUENCE [LARGE SCALE GENOMIC DNA]</scope>
    <source>
        <strain evidence="1 2">IITR-54</strain>
    </source>
</reference>
<evidence type="ECO:0000313" key="1">
    <source>
        <dbReference type="EMBL" id="KAB2331728.1"/>
    </source>
</evidence>
<evidence type="ECO:0000313" key="2">
    <source>
        <dbReference type="Proteomes" id="UP000441354"/>
    </source>
</evidence>
<proteinExistence type="predicted"/>
<dbReference type="EMBL" id="WBOT01000004">
    <property type="protein sequence ID" value="KAB2331728.1"/>
    <property type="molecule type" value="Genomic_DNA"/>
</dbReference>